<accession>A0A165L5L9</accession>
<feature type="compositionally biased region" description="Basic and acidic residues" evidence="1">
    <location>
        <begin position="170"/>
        <end position="180"/>
    </location>
</feature>
<feature type="region of interest" description="Disordered" evidence="1">
    <location>
        <begin position="170"/>
        <end position="252"/>
    </location>
</feature>
<name>A0A165L5L9_9APHY</name>
<evidence type="ECO:0000313" key="3">
    <source>
        <dbReference type="EMBL" id="KZT63973.1"/>
    </source>
</evidence>
<evidence type="ECO:0000256" key="2">
    <source>
        <dbReference type="SAM" id="SignalP"/>
    </source>
</evidence>
<organism evidence="3 4">
    <name type="scientific">Daedalea quercina L-15889</name>
    <dbReference type="NCBI Taxonomy" id="1314783"/>
    <lineage>
        <taxon>Eukaryota</taxon>
        <taxon>Fungi</taxon>
        <taxon>Dikarya</taxon>
        <taxon>Basidiomycota</taxon>
        <taxon>Agaricomycotina</taxon>
        <taxon>Agaricomycetes</taxon>
        <taxon>Polyporales</taxon>
        <taxon>Fomitopsis</taxon>
    </lineage>
</organism>
<dbReference type="EMBL" id="KV429148">
    <property type="protein sequence ID" value="KZT63973.1"/>
    <property type="molecule type" value="Genomic_DNA"/>
</dbReference>
<evidence type="ECO:0000313" key="4">
    <source>
        <dbReference type="Proteomes" id="UP000076727"/>
    </source>
</evidence>
<proteinExistence type="predicted"/>
<dbReference type="OrthoDB" id="2841294at2759"/>
<evidence type="ECO:0000256" key="1">
    <source>
        <dbReference type="SAM" id="MobiDB-lite"/>
    </source>
</evidence>
<keyword evidence="4" id="KW-1185">Reference proteome</keyword>
<keyword evidence="2" id="KW-0732">Signal</keyword>
<gene>
    <name evidence="3" type="ORF">DAEQUDRAFT_815328</name>
</gene>
<protein>
    <submittedName>
        <fullName evidence="3">Uncharacterized protein</fullName>
    </submittedName>
</protein>
<feature type="region of interest" description="Disordered" evidence="1">
    <location>
        <begin position="49"/>
        <end position="119"/>
    </location>
</feature>
<dbReference type="Proteomes" id="UP000076727">
    <property type="component" value="Unassembled WGS sequence"/>
</dbReference>
<feature type="chain" id="PRO_5007861409" evidence="2">
    <location>
        <begin position="20"/>
        <end position="252"/>
    </location>
</feature>
<feature type="signal peptide" evidence="2">
    <location>
        <begin position="1"/>
        <end position="19"/>
    </location>
</feature>
<reference evidence="3 4" key="1">
    <citation type="journal article" date="2016" name="Mol. Biol. Evol.">
        <title>Comparative Genomics of Early-Diverging Mushroom-Forming Fungi Provides Insights into the Origins of Lignocellulose Decay Capabilities.</title>
        <authorList>
            <person name="Nagy L.G."/>
            <person name="Riley R."/>
            <person name="Tritt A."/>
            <person name="Adam C."/>
            <person name="Daum C."/>
            <person name="Floudas D."/>
            <person name="Sun H."/>
            <person name="Yadav J.S."/>
            <person name="Pangilinan J."/>
            <person name="Larsson K.H."/>
            <person name="Matsuura K."/>
            <person name="Barry K."/>
            <person name="Labutti K."/>
            <person name="Kuo R."/>
            <person name="Ohm R.A."/>
            <person name="Bhattacharya S.S."/>
            <person name="Shirouzu T."/>
            <person name="Yoshinaga Y."/>
            <person name="Martin F.M."/>
            <person name="Grigoriev I.V."/>
            <person name="Hibbett D.S."/>
        </authorList>
    </citation>
    <scope>NUCLEOTIDE SEQUENCE [LARGE SCALE GENOMIC DNA]</scope>
    <source>
        <strain evidence="3 4">L-15889</strain>
    </source>
</reference>
<feature type="compositionally biased region" description="Polar residues" evidence="1">
    <location>
        <begin position="109"/>
        <end position="119"/>
    </location>
</feature>
<sequence>MKFLSLIAFATSSVSLSFAQGIDIGAPADGATVMPGQNIAVEVDRPEHWHSGSRAATPYAGSPVARQTTTPYPHDNHVLSRSTQLPRRSRNEPSYGPYTPGGLAARQRSAAQQPLPEQQSTTPYFVRPFADYPSLPGASGARPTFAPRTVQADVPWQMWTPQDLAQYDGHAREDREDVETTMHGPVGTPGDPNGSPLRTSEEGSETTQGYYEGLPTSPPSRENSPASPGERKGHVARVGRPFAEDGDEEDSG</sequence>
<dbReference type="AlphaFoldDB" id="A0A165L5L9"/>